<dbReference type="InterPro" id="IPR000524">
    <property type="entry name" value="Tscrpt_reg_HTH_GntR"/>
</dbReference>
<dbReference type="Gene3D" id="1.10.10.10">
    <property type="entry name" value="Winged helix-like DNA-binding domain superfamily/Winged helix DNA-binding domain"/>
    <property type="match status" value="1"/>
</dbReference>
<evidence type="ECO:0000256" key="1">
    <source>
        <dbReference type="ARBA" id="ARBA00023015"/>
    </source>
</evidence>
<reference evidence="5 6" key="1">
    <citation type="submission" date="2017-08" db="EMBL/GenBank/DDBJ databases">
        <title>Identification and genetic characteristics of simultaneous BTEX- and naphthalene-degrading Paraburkholderia sp. BN5 isolated from petroleum-contaminated soil.</title>
        <authorList>
            <person name="Lee Y."/>
            <person name="Jeon C.O."/>
        </authorList>
    </citation>
    <scope>NUCLEOTIDE SEQUENCE [LARGE SCALE GENOMIC DNA]</scope>
    <source>
        <strain evidence="5 6">BN5</strain>
        <plasmid evidence="5 6">pBN2</plasmid>
    </source>
</reference>
<dbReference type="InterPro" id="IPR036388">
    <property type="entry name" value="WH-like_DNA-bd_sf"/>
</dbReference>
<dbReference type="Pfam" id="PF07729">
    <property type="entry name" value="FCD"/>
    <property type="match status" value="1"/>
</dbReference>
<dbReference type="OrthoDB" id="9799812at2"/>
<name>A0A248VYL0_9BURK</name>
<proteinExistence type="predicted"/>
<evidence type="ECO:0000256" key="3">
    <source>
        <dbReference type="ARBA" id="ARBA00023163"/>
    </source>
</evidence>
<keyword evidence="6" id="KW-1185">Reference proteome</keyword>
<dbReference type="PANTHER" id="PTHR43537:SF20">
    <property type="entry name" value="HTH-TYPE TRANSCRIPTIONAL REPRESSOR GLAR"/>
    <property type="match status" value="1"/>
</dbReference>
<dbReference type="PANTHER" id="PTHR43537">
    <property type="entry name" value="TRANSCRIPTIONAL REGULATOR, GNTR FAMILY"/>
    <property type="match status" value="1"/>
</dbReference>
<keyword evidence="2" id="KW-0238">DNA-binding</keyword>
<evidence type="ECO:0000256" key="2">
    <source>
        <dbReference type="ARBA" id="ARBA00023125"/>
    </source>
</evidence>
<dbReference type="SUPFAM" id="SSF48008">
    <property type="entry name" value="GntR ligand-binding domain-like"/>
    <property type="match status" value="1"/>
</dbReference>
<dbReference type="PROSITE" id="PS50949">
    <property type="entry name" value="HTH_GNTR"/>
    <property type="match status" value="1"/>
</dbReference>
<dbReference type="InterPro" id="IPR008920">
    <property type="entry name" value="TF_FadR/GntR_C"/>
</dbReference>
<dbReference type="KEGG" id="parb:CJU94_37810"/>
<dbReference type="SMART" id="SM00895">
    <property type="entry name" value="FCD"/>
    <property type="match status" value="1"/>
</dbReference>
<geneLocation type="plasmid" evidence="5 6">
    <name>pBN2</name>
</geneLocation>
<dbReference type="Gene3D" id="1.20.120.530">
    <property type="entry name" value="GntR ligand-binding domain-like"/>
    <property type="match status" value="1"/>
</dbReference>
<evidence type="ECO:0000313" key="6">
    <source>
        <dbReference type="Proteomes" id="UP000215158"/>
    </source>
</evidence>
<keyword evidence="5" id="KW-0614">Plasmid</keyword>
<dbReference type="Proteomes" id="UP000215158">
    <property type="component" value="Plasmid pBN2"/>
</dbReference>
<gene>
    <name evidence="5" type="ORF">CJU94_37810</name>
</gene>
<dbReference type="GO" id="GO:0003677">
    <property type="term" value="F:DNA binding"/>
    <property type="evidence" value="ECO:0007669"/>
    <property type="project" value="UniProtKB-KW"/>
</dbReference>
<feature type="domain" description="HTH gntR-type" evidence="4">
    <location>
        <begin position="16"/>
        <end position="83"/>
    </location>
</feature>
<dbReference type="EMBL" id="CP022992">
    <property type="protein sequence ID" value="ASW04094.1"/>
    <property type="molecule type" value="Genomic_DNA"/>
</dbReference>
<keyword evidence="1" id="KW-0805">Transcription regulation</keyword>
<evidence type="ECO:0000259" key="4">
    <source>
        <dbReference type="PROSITE" id="PS50949"/>
    </source>
</evidence>
<dbReference type="GO" id="GO:0003700">
    <property type="term" value="F:DNA-binding transcription factor activity"/>
    <property type="evidence" value="ECO:0007669"/>
    <property type="project" value="InterPro"/>
</dbReference>
<dbReference type="AlphaFoldDB" id="A0A248VYL0"/>
<keyword evidence="3" id="KW-0804">Transcription</keyword>
<dbReference type="SMART" id="SM00345">
    <property type="entry name" value="HTH_GNTR"/>
    <property type="match status" value="1"/>
</dbReference>
<dbReference type="InterPro" id="IPR036390">
    <property type="entry name" value="WH_DNA-bd_sf"/>
</dbReference>
<protein>
    <submittedName>
        <fullName evidence="5">Transcriptional regulator</fullName>
    </submittedName>
</protein>
<dbReference type="SUPFAM" id="SSF46785">
    <property type="entry name" value="Winged helix' DNA-binding domain"/>
    <property type="match status" value="1"/>
</dbReference>
<evidence type="ECO:0000313" key="5">
    <source>
        <dbReference type="EMBL" id="ASW04094.1"/>
    </source>
</evidence>
<dbReference type="InterPro" id="IPR011711">
    <property type="entry name" value="GntR_C"/>
</dbReference>
<sequence length="233" mass="26202">MVGGGSDVNGAEPEPRTRIELAYRRLRRDILDGLLPPGSKLRVEHLKSQYQVGAGTLREAMALLLSDSLVVAQEQKGFRVAPVSMEDLKDLTRTRSLLEIEALKQSIALGDDDWEANLVSAFHKLTLAEERLVKNPAIAFNDWEDRNRQFHEALLAACPSRWLKHMRSILYQQAERYRRLSAVYGPPPTSVHDEHRAIYEAALARDVGSASEALEHHIGRAVSVTKLNHLLDR</sequence>
<accession>A0A248VYL0</accession>
<organism evidence="5 6">
    <name type="scientific">Paraburkholderia aromaticivorans</name>
    <dbReference type="NCBI Taxonomy" id="2026199"/>
    <lineage>
        <taxon>Bacteria</taxon>
        <taxon>Pseudomonadati</taxon>
        <taxon>Pseudomonadota</taxon>
        <taxon>Betaproteobacteria</taxon>
        <taxon>Burkholderiales</taxon>
        <taxon>Burkholderiaceae</taxon>
        <taxon>Paraburkholderia</taxon>
    </lineage>
</organism>
<dbReference type="Pfam" id="PF00392">
    <property type="entry name" value="GntR"/>
    <property type="match status" value="1"/>
</dbReference>